<dbReference type="KEGG" id="tki:TKV_c23310"/>
<name>A0A097AUE7_THEKI</name>
<accession>A0A097AUE7</accession>
<reference evidence="2" key="1">
    <citation type="journal article" date="2015" name="Genome Announc.">
        <title>Whole-Genome Sequences of 80 Environmental and Clinical Isolates of Burkholderia pseudomallei.</title>
        <authorList>
            <person name="Johnson S.L."/>
            <person name="Baker A.L."/>
            <person name="Chain P.S."/>
            <person name="Currie B.J."/>
            <person name="Daligault H.E."/>
            <person name="Davenport K.W."/>
            <person name="Davis C.B."/>
            <person name="Inglis T.J."/>
            <person name="Kaestli M."/>
            <person name="Koren S."/>
            <person name="Mayo M."/>
            <person name="Merritt A.J."/>
            <person name="Price E.P."/>
            <person name="Sarovich D.S."/>
            <person name="Warner J."/>
            <person name="Rosovitz M.J."/>
        </authorList>
    </citation>
    <scope>NUCLEOTIDE SEQUENCE [LARGE SCALE GENOMIC DNA]</scope>
    <source>
        <strain evidence="2">DSM 2030</strain>
    </source>
</reference>
<keyword evidence="2" id="KW-1185">Reference proteome</keyword>
<dbReference type="eggNOG" id="COG4087">
    <property type="taxonomic scope" value="Bacteria"/>
</dbReference>
<dbReference type="HOGENOM" id="CLU_142246_0_0_9"/>
<dbReference type="AlphaFoldDB" id="A0A097AUE7"/>
<sequence>MIKINIPGDKNLEIKNLVFDFNGTLAKDGILIDGVKEKIKELSYKSVDIYILTSDTYGTVKEQCKELPIKIEIFDKDNAAEDKKRIVDKLGKENTIVIGNGRNDVEMFKNSRLAIAVLGKEGCYTKALVYADIVVNDIIDAMDLLLNPNRLKATLRT</sequence>
<dbReference type="STRING" id="2325.TKV_c23310"/>
<proteinExistence type="predicted"/>
<protein>
    <recommendedName>
        <fullName evidence="3">Soluble P-type ATPase</fullName>
    </recommendedName>
</protein>
<dbReference type="Proteomes" id="UP000029669">
    <property type="component" value="Chromosome"/>
</dbReference>
<evidence type="ECO:0008006" key="3">
    <source>
        <dbReference type="Google" id="ProtNLM"/>
    </source>
</evidence>
<dbReference type="Pfam" id="PF00702">
    <property type="entry name" value="Hydrolase"/>
    <property type="match status" value="1"/>
</dbReference>
<gene>
    <name evidence="1" type="ORF">TKV_c23310</name>
</gene>
<dbReference type="SUPFAM" id="SSF56784">
    <property type="entry name" value="HAD-like"/>
    <property type="match status" value="1"/>
</dbReference>
<evidence type="ECO:0000313" key="1">
    <source>
        <dbReference type="EMBL" id="AIS53457.1"/>
    </source>
</evidence>
<dbReference type="EMBL" id="CP009170">
    <property type="protein sequence ID" value="AIS53457.1"/>
    <property type="molecule type" value="Genomic_DNA"/>
</dbReference>
<dbReference type="Gene3D" id="3.40.50.1000">
    <property type="entry name" value="HAD superfamily/HAD-like"/>
    <property type="match status" value="1"/>
</dbReference>
<organism evidence="1 2">
    <name type="scientific">Thermoanaerobacter kivui</name>
    <name type="common">Acetogenium kivui</name>
    <dbReference type="NCBI Taxonomy" id="2325"/>
    <lineage>
        <taxon>Bacteria</taxon>
        <taxon>Bacillati</taxon>
        <taxon>Bacillota</taxon>
        <taxon>Clostridia</taxon>
        <taxon>Thermoanaerobacterales</taxon>
        <taxon>Thermoanaerobacteraceae</taxon>
        <taxon>Thermoanaerobacter</taxon>
    </lineage>
</organism>
<dbReference type="InterPro" id="IPR023214">
    <property type="entry name" value="HAD_sf"/>
</dbReference>
<dbReference type="OrthoDB" id="159409at2"/>
<dbReference type="RefSeq" id="WP_049686025.1">
    <property type="nucleotide sequence ID" value="NZ_CP009170.1"/>
</dbReference>
<dbReference type="InterPro" id="IPR036412">
    <property type="entry name" value="HAD-like_sf"/>
</dbReference>
<evidence type="ECO:0000313" key="2">
    <source>
        <dbReference type="Proteomes" id="UP000029669"/>
    </source>
</evidence>